<evidence type="ECO:0000256" key="1">
    <source>
        <dbReference type="SAM" id="MobiDB-lite"/>
    </source>
</evidence>
<proteinExistence type="predicted"/>
<evidence type="ECO:0000313" key="2">
    <source>
        <dbReference type="EMBL" id="VFU38294.1"/>
    </source>
</evidence>
<organism evidence="2">
    <name type="scientific">Salix viminalis</name>
    <name type="common">Common osier</name>
    <name type="synonym">Basket willow</name>
    <dbReference type="NCBI Taxonomy" id="40686"/>
    <lineage>
        <taxon>Eukaryota</taxon>
        <taxon>Viridiplantae</taxon>
        <taxon>Streptophyta</taxon>
        <taxon>Embryophyta</taxon>
        <taxon>Tracheophyta</taxon>
        <taxon>Spermatophyta</taxon>
        <taxon>Magnoliopsida</taxon>
        <taxon>eudicotyledons</taxon>
        <taxon>Gunneridae</taxon>
        <taxon>Pentapetalae</taxon>
        <taxon>rosids</taxon>
        <taxon>fabids</taxon>
        <taxon>Malpighiales</taxon>
        <taxon>Salicaceae</taxon>
        <taxon>Saliceae</taxon>
        <taxon>Salix</taxon>
    </lineage>
</organism>
<protein>
    <submittedName>
        <fullName evidence="2">Uncharacterized protein</fullName>
    </submittedName>
</protein>
<dbReference type="PANTHER" id="PTHR33971:SF1">
    <property type="entry name" value="OS02G0743600 PROTEIN"/>
    <property type="match status" value="1"/>
</dbReference>
<dbReference type="GO" id="GO:0070300">
    <property type="term" value="F:phosphatidic acid binding"/>
    <property type="evidence" value="ECO:0007669"/>
    <property type="project" value="InterPro"/>
</dbReference>
<dbReference type="PANTHER" id="PTHR33971">
    <property type="entry name" value="OS06G0232000 PROTEIN"/>
    <property type="match status" value="1"/>
</dbReference>
<sequence length="189" mass="20649">MSYYSRAEADRVDDYDEYDPTPYGGGYDIVLTYGQPIPPSDDTCHPIKSSSQSDEIDYDRPNYSSHSEPSAYADEALETEYSSYSRPKPRPGSTYGGPQPDNEFQPGSAYGSAGYEKPAREQYGSSHGSAGYEKPAREEYGSSHGSAGYGKPQSEEYGSGGYEKSSDDSGYGRRPEYEDGSGYEKPSKA</sequence>
<accession>A0A6N2LCH9</accession>
<dbReference type="InterPro" id="IPR038943">
    <property type="entry name" value="PLDrp1-like"/>
</dbReference>
<dbReference type="AlphaFoldDB" id="A0A6N2LCH9"/>
<gene>
    <name evidence="2" type="ORF">SVIM_LOCUS207902</name>
</gene>
<feature type="compositionally biased region" description="Basic and acidic residues" evidence="1">
    <location>
        <begin position="164"/>
        <end position="177"/>
    </location>
</feature>
<name>A0A6N2LCH9_SALVM</name>
<feature type="region of interest" description="Disordered" evidence="1">
    <location>
        <begin position="1"/>
        <end position="189"/>
    </location>
</feature>
<dbReference type="EMBL" id="CAADRP010001380">
    <property type="protein sequence ID" value="VFU38294.1"/>
    <property type="molecule type" value="Genomic_DNA"/>
</dbReference>
<reference evidence="2" key="1">
    <citation type="submission" date="2019-03" db="EMBL/GenBank/DDBJ databases">
        <authorList>
            <person name="Mank J."/>
            <person name="Almeida P."/>
        </authorList>
    </citation>
    <scope>NUCLEOTIDE SEQUENCE</scope>
    <source>
        <strain evidence="2">78183</strain>
    </source>
</reference>